<sequence length="210" mass="24521">MFQLVQNLKKLKHPLKGLHQARYKGIHQKVDDVREELLDIQKEMQIYPLSNELFEKERATTRRLQQVIKDSHSMKLQQSKQEWLTEGDKGSKIFFAWIKKRRLQNQLLNISTDKGEIIEGTERIAKMDTIVASSRTSGMWKPDVDSPNLAQWERCDNMVFSWILHSIQPDLAEAFLYASSSAELWKELEERFRQSNGPLKSDLSTGEEDC</sequence>
<evidence type="ECO:0000313" key="2">
    <source>
        <dbReference type="Proteomes" id="UP000595140"/>
    </source>
</evidence>
<dbReference type="PANTHER" id="PTHR37610">
    <property type="entry name" value="CCHC-TYPE DOMAIN-CONTAINING PROTEIN"/>
    <property type="match status" value="1"/>
</dbReference>
<evidence type="ECO:0000313" key="1">
    <source>
        <dbReference type="EMBL" id="VFQ73338.1"/>
    </source>
</evidence>
<dbReference type="Proteomes" id="UP000595140">
    <property type="component" value="Unassembled WGS sequence"/>
</dbReference>
<dbReference type="EMBL" id="OOIL02001171">
    <property type="protein sequence ID" value="VFQ73338.1"/>
    <property type="molecule type" value="Genomic_DNA"/>
</dbReference>
<protein>
    <recommendedName>
        <fullName evidence="3">Retrotransposon gag domain-containing protein</fullName>
    </recommendedName>
</protein>
<gene>
    <name evidence="1" type="ORF">CCAM_LOCUS15114</name>
</gene>
<proteinExistence type="predicted"/>
<organism evidence="1 2">
    <name type="scientific">Cuscuta campestris</name>
    <dbReference type="NCBI Taxonomy" id="132261"/>
    <lineage>
        <taxon>Eukaryota</taxon>
        <taxon>Viridiplantae</taxon>
        <taxon>Streptophyta</taxon>
        <taxon>Embryophyta</taxon>
        <taxon>Tracheophyta</taxon>
        <taxon>Spermatophyta</taxon>
        <taxon>Magnoliopsida</taxon>
        <taxon>eudicotyledons</taxon>
        <taxon>Gunneridae</taxon>
        <taxon>Pentapetalae</taxon>
        <taxon>asterids</taxon>
        <taxon>lamiids</taxon>
        <taxon>Solanales</taxon>
        <taxon>Convolvulaceae</taxon>
        <taxon>Cuscuteae</taxon>
        <taxon>Cuscuta</taxon>
        <taxon>Cuscuta subgen. Grammica</taxon>
        <taxon>Cuscuta sect. Cleistogrammica</taxon>
    </lineage>
</organism>
<accession>A0A484LB60</accession>
<evidence type="ECO:0008006" key="3">
    <source>
        <dbReference type="Google" id="ProtNLM"/>
    </source>
</evidence>
<dbReference type="AlphaFoldDB" id="A0A484LB60"/>
<name>A0A484LB60_9ASTE</name>
<keyword evidence="2" id="KW-1185">Reference proteome</keyword>
<reference evidence="1 2" key="1">
    <citation type="submission" date="2018-04" db="EMBL/GenBank/DDBJ databases">
        <authorList>
            <person name="Vogel A."/>
        </authorList>
    </citation>
    <scope>NUCLEOTIDE SEQUENCE [LARGE SCALE GENOMIC DNA]</scope>
</reference>
<dbReference type="OrthoDB" id="1113518at2759"/>
<dbReference type="PANTHER" id="PTHR37610:SF40">
    <property type="entry name" value="OS01G0909600 PROTEIN"/>
    <property type="match status" value="1"/>
</dbReference>